<dbReference type="InterPro" id="IPR018149">
    <property type="entry name" value="Lys-tRNA-synth_II_C"/>
</dbReference>
<dbReference type="NCBIfam" id="TIGR00499">
    <property type="entry name" value="lysS_bact"/>
    <property type="match status" value="1"/>
</dbReference>
<keyword evidence="7 8" id="KW-0460">Magnesium</keyword>
<dbReference type="EC" id="6.1.1.6" evidence="7"/>
<feature type="domain" description="Aminoacyl-transfer RNA synthetases class-II family profile" evidence="9">
    <location>
        <begin position="170"/>
        <end position="485"/>
    </location>
</feature>
<comment type="similarity">
    <text evidence="7">Belongs to the class-II aminoacyl-tRNA synthetase family.</text>
</comment>
<dbReference type="SUPFAM" id="SSF50249">
    <property type="entry name" value="Nucleic acid-binding proteins"/>
    <property type="match status" value="1"/>
</dbReference>
<comment type="catalytic activity">
    <reaction evidence="6 7 8">
        <text>tRNA(Lys) + L-lysine + ATP = L-lysyl-tRNA(Lys) + AMP + diphosphate</text>
        <dbReference type="Rhea" id="RHEA:20792"/>
        <dbReference type="Rhea" id="RHEA-COMP:9696"/>
        <dbReference type="Rhea" id="RHEA-COMP:9697"/>
        <dbReference type="ChEBI" id="CHEBI:30616"/>
        <dbReference type="ChEBI" id="CHEBI:32551"/>
        <dbReference type="ChEBI" id="CHEBI:33019"/>
        <dbReference type="ChEBI" id="CHEBI:78442"/>
        <dbReference type="ChEBI" id="CHEBI:78529"/>
        <dbReference type="ChEBI" id="CHEBI:456215"/>
        <dbReference type="EC" id="6.1.1.6"/>
    </reaction>
</comment>
<keyword evidence="4 7" id="KW-0067">ATP-binding</keyword>
<dbReference type="InterPro" id="IPR004364">
    <property type="entry name" value="Aa-tRNA-synt_II"/>
</dbReference>
<sequence>MALESLQRERIKKLQNIKKLGVDPYPASVKTTAGKPARTMAQDAKKLLGKKVAVAGRVRSLRPHGKITFADIEDASGKMQLFFSQSELPGEKYEFLANLDLGDFLQVEGEVFKTQAGEVTIKVASYQILTKSLRPLPSSWYGLKDIEERYRKRYLDLLMNPEIRKVAEKRSQIVSELRKFLIEKGYFEVETPILQPIYGGTRARPFKTHHNTLDADLFLRISDELYLKRLIVGGFEKVFEIGHTFRNEGMDRNHNPEFTILEAMTAYADYFYNMDLVEEMFEYVSKEVFGTTKLTFQGKIIDYKRPWVRVSLSDLFKKHTGVHFHEIDSLEKAVALAKKLGVEVKDYMTDGEILLEIFEKKCTDQLIQPTIVYDYPADFYPLAKRKADNPKLVESFDIYVVGMEMGTNYSEQNDPQELRGAWEAEKKKDKEGNPEAQKMDEDFLEALEYGMPPTSGIGPGIDRWIMVMTDSPSISDVILFPTLRPEKRKK</sequence>
<dbReference type="InterPro" id="IPR004365">
    <property type="entry name" value="NA-bd_OB_tRNA"/>
</dbReference>
<feature type="binding site" evidence="7">
    <location>
        <position position="404"/>
    </location>
    <ligand>
        <name>Mg(2+)</name>
        <dbReference type="ChEBI" id="CHEBI:18420"/>
        <label>2</label>
    </ligand>
</feature>
<keyword evidence="1 7" id="KW-0436">Ligase</keyword>
<keyword evidence="2 7" id="KW-0479">Metal-binding</keyword>
<keyword evidence="7" id="KW-0648">Protein biosynthesis</keyword>
<evidence type="ECO:0000256" key="7">
    <source>
        <dbReference type="HAMAP-Rule" id="MF_00252"/>
    </source>
</evidence>
<dbReference type="AlphaFoldDB" id="A0A1F5K648"/>
<dbReference type="PROSITE" id="PS50862">
    <property type="entry name" value="AA_TRNA_LIGASE_II"/>
    <property type="match status" value="1"/>
</dbReference>
<dbReference type="STRING" id="1797780.A3E45_00765"/>
<dbReference type="InterPro" id="IPR002313">
    <property type="entry name" value="Lys-tRNA-ligase_II"/>
</dbReference>
<keyword evidence="7" id="KW-0963">Cytoplasm</keyword>
<dbReference type="InterPro" id="IPR044136">
    <property type="entry name" value="Lys-tRNA-ligase_II_N"/>
</dbReference>
<dbReference type="Proteomes" id="UP000176405">
    <property type="component" value="Unassembled WGS sequence"/>
</dbReference>
<dbReference type="InterPro" id="IPR012340">
    <property type="entry name" value="NA-bd_OB-fold"/>
</dbReference>
<dbReference type="Pfam" id="PF01336">
    <property type="entry name" value="tRNA_anti-codon"/>
    <property type="match status" value="1"/>
</dbReference>
<keyword evidence="5 7" id="KW-0030">Aminoacyl-tRNA synthetase</keyword>
<dbReference type="HAMAP" id="MF_00252">
    <property type="entry name" value="Lys_tRNA_synth_class2"/>
    <property type="match status" value="1"/>
</dbReference>
<comment type="cofactor">
    <cofactor evidence="7 8">
        <name>Mg(2+)</name>
        <dbReference type="ChEBI" id="CHEBI:18420"/>
    </cofactor>
    <text evidence="7 8">Binds 3 Mg(2+) ions per subunit.</text>
</comment>
<keyword evidence="3 7" id="KW-0547">Nucleotide-binding</keyword>
<evidence type="ECO:0000259" key="9">
    <source>
        <dbReference type="PROSITE" id="PS50862"/>
    </source>
</evidence>
<feature type="binding site" evidence="7">
    <location>
        <position position="397"/>
    </location>
    <ligand>
        <name>Mg(2+)</name>
        <dbReference type="ChEBI" id="CHEBI:18420"/>
        <label>1</label>
    </ligand>
</feature>
<dbReference type="GO" id="GO:0000049">
    <property type="term" value="F:tRNA binding"/>
    <property type="evidence" value="ECO:0007669"/>
    <property type="project" value="TreeGrafter"/>
</dbReference>
<dbReference type="Gene3D" id="2.40.50.140">
    <property type="entry name" value="Nucleic acid-binding proteins"/>
    <property type="match status" value="1"/>
</dbReference>
<comment type="subcellular location">
    <subcellularLocation>
        <location evidence="7">Cytoplasm</location>
    </subcellularLocation>
</comment>
<evidence type="ECO:0000256" key="5">
    <source>
        <dbReference type="ARBA" id="ARBA00023146"/>
    </source>
</evidence>
<dbReference type="CDD" id="cd04322">
    <property type="entry name" value="LysRS_N"/>
    <property type="match status" value="1"/>
</dbReference>
<dbReference type="GO" id="GO:0004824">
    <property type="term" value="F:lysine-tRNA ligase activity"/>
    <property type="evidence" value="ECO:0007669"/>
    <property type="project" value="UniProtKB-UniRule"/>
</dbReference>
<comment type="subunit">
    <text evidence="7">Homodimer.</text>
</comment>
<proteinExistence type="inferred from homology"/>
<evidence type="ECO:0000256" key="3">
    <source>
        <dbReference type="ARBA" id="ARBA00022741"/>
    </source>
</evidence>
<dbReference type="Gene3D" id="3.30.930.10">
    <property type="entry name" value="Bira Bifunctional Protein, Domain 2"/>
    <property type="match status" value="1"/>
</dbReference>
<evidence type="ECO:0000256" key="2">
    <source>
        <dbReference type="ARBA" id="ARBA00022723"/>
    </source>
</evidence>
<dbReference type="GO" id="GO:0000287">
    <property type="term" value="F:magnesium ion binding"/>
    <property type="evidence" value="ECO:0007669"/>
    <property type="project" value="UniProtKB-UniRule"/>
</dbReference>
<feature type="binding site" evidence="7">
    <location>
        <position position="404"/>
    </location>
    <ligand>
        <name>Mg(2+)</name>
        <dbReference type="ChEBI" id="CHEBI:18420"/>
        <label>1</label>
    </ligand>
</feature>
<dbReference type="InterPro" id="IPR006195">
    <property type="entry name" value="aa-tRNA-synth_II"/>
</dbReference>
<protein>
    <recommendedName>
        <fullName evidence="7">Lysine--tRNA ligase</fullName>
        <ecNumber evidence="7">6.1.1.6</ecNumber>
    </recommendedName>
    <alternativeName>
        <fullName evidence="7">Lysyl-tRNA synthetase</fullName>
        <shortName evidence="7">LysRS</shortName>
    </alternativeName>
</protein>
<accession>A0A1F5K648</accession>
<dbReference type="EMBL" id="MFDH01000011">
    <property type="protein sequence ID" value="OGE36436.1"/>
    <property type="molecule type" value="Genomic_DNA"/>
</dbReference>
<reference evidence="10 11" key="1">
    <citation type="journal article" date="2016" name="Nat. Commun.">
        <title>Thousands of microbial genomes shed light on interconnected biogeochemical processes in an aquifer system.</title>
        <authorList>
            <person name="Anantharaman K."/>
            <person name="Brown C.T."/>
            <person name="Hug L.A."/>
            <person name="Sharon I."/>
            <person name="Castelle C.J."/>
            <person name="Probst A.J."/>
            <person name="Thomas B.C."/>
            <person name="Singh A."/>
            <person name="Wilkins M.J."/>
            <person name="Karaoz U."/>
            <person name="Brodie E.L."/>
            <person name="Williams K.H."/>
            <person name="Hubbard S.S."/>
            <person name="Banfield J.F."/>
        </authorList>
    </citation>
    <scope>NUCLEOTIDE SEQUENCE [LARGE SCALE GENOMIC DNA]</scope>
</reference>
<dbReference type="NCBIfam" id="NF001756">
    <property type="entry name" value="PRK00484.1"/>
    <property type="match status" value="1"/>
</dbReference>
<dbReference type="Pfam" id="PF00152">
    <property type="entry name" value="tRNA-synt_2"/>
    <property type="match status" value="1"/>
</dbReference>
<dbReference type="PANTHER" id="PTHR42918:SF15">
    <property type="entry name" value="LYSINE--TRNA LIGASE, CHLOROPLASTIC_MITOCHONDRIAL"/>
    <property type="match status" value="1"/>
</dbReference>
<dbReference type="GO" id="GO:0006430">
    <property type="term" value="P:lysyl-tRNA aminoacylation"/>
    <property type="evidence" value="ECO:0007669"/>
    <property type="project" value="UniProtKB-UniRule"/>
</dbReference>
<evidence type="ECO:0000256" key="8">
    <source>
        <dbReference type="RuleBase" id="RU000336"/>
    </source>
</evidence>
<evidence type="ECO:0000256" key="4">
    <source>
        <dbReference type="ARBA" id="ARBA00022840"/>
    </source>
</evidence>
<evidence type="ECO:0000313" key="10">
    <source>
        <dbReference type="EMBL" id="OGE36436.1"/>
    </source>
</evidence>
<evidence type="ECO:0000256" key="1">
    <source>
        <dbReference type="ARBA" id="ARBA00022598"/>
    </source>
</evidence>
<dbReference type="InterPro" id="IPR045864">
    <property type="entry name" value="aa-tRNA-synth_II/BPL/LPL"/>
</dbReference>
<dbReference type="GO" id="GO:0005524">
    <property type="term" value="F:ATP binding"/>
    <property type="evidence" value="ECO:0007669"/>
    <property type="project" value="UniProtKB-UniRule"/>
</dbReference>
<dbReference type="PANTHER" id="PTHR42918">
    <property type="entry name" value="LYSYL-TRNA SYNTHETASE"/>
    <property type="match status" value="1"/>
</dbReference>
<evidence type="ECO:0000313" key="11">
    <source>
        <dbReference type="Proteomes" id="UP000176405"/>
    </source>
</evidence>
<organism evidence="10 11">
    <name type="scientific">Candidatus Daviesbacteria bacterium RIFCSPHIGHO2_12_FULL_43_11</name>
    <dbReference type="NCBI Taxonomy" id="1797780"/>
    <lineage>
        <taxon>Bacteria</taxon>
        <taxon>Candidatus Daviesiibacteriota</taxon>
    </lineage>
</organism>
<name>A0A1F5K648_9BACT</name>
<dbReference type="GO" id="GO:0005829">
    <property type="term" value="C:cytosol"/>
    <property type="evidence" value="ECO:0007669"/>
    <property type="project" value="TreeGrafter"/>
</dbReference>
<gene>
    <name evidence="7" type="primary">lysS</name>
    <name evidence="10" type="ORF">A3E45_00765</name>
</gene>
<dbReference type="PRINTS" id="PR00982">
    <property type="entry name" value="TRNASYNTHLYS"/>
</dbReference>
<comment type="caution">
    <text evidence="10">The sequence shown here is derived from an EMBL/GenBank/DDBJ whole genome shotgun (WGS) entry which is preliminary data.</text>
</comment>
<dbReference type="SUPFAM" id="SSF55681">
    <property type="entry name" value="Class II aaRS and biotin synthetases"/>
    <property type="match status" value="1"/>
</dbReference>
<dbReference type="CDD" id="cd00775">
    <property type="entry name" value="LysRS_core"/>
    <property type="match status" value="1"/>
</dbReference>
<evidence type="ECO:0000256" key="6">
    <source>
        <dbReference type="ARBA" id="ARBA00048573"/>
    </source>
</evidence>